<evidence type="ECO:0000256" key="1">
    <source>
        <dbReference type="ARBA" id="ARBA00004442"/>
    </source>
</evidence>
<feature type="signal peptide" evidence="6">
    <location>
        <begin position="1"/>
        <end position="28"/>
    </location>
</feature>
<evidence type="ECO:0000313" key="9">
    <source>
        <dbReference type="EMBL" id="EWS79002.1"/>
    </source>
</evidence>
<feature type="chain" id="PRO_5004992070" evidence="6">
    <location>
        <begin position="29"/>
        <end position="1038"/>
    </location>
</feature>
<dbReference type="Pfam" id="PF00593">
    <property type="entry name" value="TonB_dep_Rec_b-barrel"/>
    <property type="match status" value="1"/>
</dbReference>
<dbReference type="KEGG" id="xtw:AB672_09095"/>
<keyword evidence="9" id="KW-0675">Receptor</keyword>
<keyword evidence="4" id="KW-0798">TonB box</keyword>
<dbReference type="InterPro" id="IPR036942">
    <property type="entry name" value="Beta-barrel_TonB_sf"/>
</dbReference>
<dbReference type="InterPro" id="IPR000531">
    <property type="entry name" value="Beta-barrel_TonB"/>
</dbReference>
<sequence>MKTLSRYAPALNHLTLALASTLLLVAYAANTTAAEPQHLTNADSTSAPHDSKATDLDRVVVTGSRIPRAGFDTLEPATVVNRQYLEGFGFTNVADALFSQPGFDRSAEVRGDQAGFGAGVSFLGRFGLGSNRQLVLVNGRRLVTSNPPTIFGPDDGGTQVDLNVIPTSLIERTETIGVGGAPTYGSDAISGVTNLILKKNYEGAEVKIGYGLTERGDNARYTYSALLGSNFANSRGNLTIALDADDNAGVLGSARRYYRNSYSMQPNPNAAAIAQFQPGRDSATDGRVHTTIPFDTSATDGIPGRVLIRDRRLNNTTLGGLLFPITDRFTRNASGQPRGFGPGQDQFLQFDKQGNLVSYNPGVNFGNYSSSGGDGLDLNQTVQVTSQLDRKSVFMLGNYDITDSITSFFEGSYYSSKALELTDQSIYNAVGGGIGNVDGSGDQDGTLNFNIDNPFLSEQNRQALRRLGITDFQLSRASRDLVIGNSSTDTRLWRAVAGLNGHFDASGHLFDWETSINHGEGNFDYYRTGLIQQHFINAINVIRNSAGEIVCNPSAPGTTADPNCVPLNLFGEGVASPAARNYVTTPTHATAQMKQTVFNANLSGSLIDLPGGKLGFNVGYERRKEEGRFTPDESQRLGLGRTVPTTGSRGAFTTNEYFAEILAPLVNPEAGLPGLHRLDLTGKLRRVNNTVNGWFTAYTYGLQYEPLQGIQLRGNKTRSFRAPAIVELYTSQQPSYSFISEPCTPADINAGKRPEVRQRNCQAFFGYYSNVNPSTFEAAPTNQLGSVSGNPHLENELAKSWTAGIVFQPDWARGLRMAADWYDIKLSNVITVLSPDDITSGCFDNDTFNTSDIPNANHFCSLITRDPRTGVASSIRREYTNGPYIHFRGWTAEVNYRFDLRHLRWGGLLDLSLNGYFPKNLNYAATLDIPPTESVGTIDHSKRQLQWNARYLTGPWNLGVSANYKSAAVYDLTNTVETRDYLGIPSYTSYDANIGYTFDKHSNLNLAVLNVTDKMVAFPYVYDALGRRYMLTFNYKFY</sequence>
<dbReference type="PANTHER" id="PTHR47234:SF2">
    <property type="entry name" value="TONB-DEPENDENT RECEPTOR"/>
    <property type="match status" value="1"/>
</dbReference>
<protein>
    <submittedName>
        <fullName evidence="9">TonB-denpendent receptor</fullName>
    </submittedName>
    <submittedName>
        <fullName evidence="10">TonB-dependent receptor</fullName>
    </submittedName>
</protein>
<dbReference type="AlphaFoldDB" id="Z9JMM3"/>
<dbReference type="EMBL" id="JAJPPU010000001">
    <property type="protein sequence ID" value="MCD8472428.1"/>
    <property type="molecule type" value="Genomic_DNA"/>
</dbReference>
<gene>
    <name evidence="9" type="ORF">AF72_02330</name>
    <name evidence="10" type="ORF">LPH55_02795</name>
</gene>
<evidence type="ECO:0000313" key="10">
    <source>
        <dbReference type="EMBL" id="MCD8472428.1"/>
    </source>
</evidence>
<evidence type="ECO:0000256" key="3">
    <source>
        <dbReference type="ARBA" id="ARBA00023237"/>
    </source>
</evidence>
<dbReference type="GeneID" id="68901447"/>
<dbReference type="EMBL" id="JDSQ01000003">
    <property type="protein sequence ID" value="EWS79002.1"/>
    <property type="molecule type" value="Genomic_DNA"/>
</dbReference>
<dbReference type="Proteomes" id="UP001430701">
    <property type="component" value="Unassembled WGS sequence"/>
</dbReference>
<dbReference type="InterPro" id="IPR037066">
    <property type="entry name" value="Plug_dom_sf"/>
</dbReference>
<keyword evidence="12" id="KW-1185">Reference proteome</keyword>
<dbReference type="SUPFAM" id="SSF56935">
    <property type="entry name" value="Porins"/>
    <property type="match status" value="1"/>
</dbReference>
<dbReference type="PANTHER" id="PTHR47234">
    <property type="match status" value="1"/>
</dbReference>
<comment type="caution">
    <text evidence="9">The sequence shown here is derived from an EMBL/GenBank/DDBJ whole genome shotgun (WGS) entry which is preliminary data.</text>
</comment>
<name>Z9JMM3_9GAMM</name>
<keyword evidence="2 4" id="KW-0472">Membrane</keyword>
<dbReference type="eggNOG" id="COG1629">
    <property type="taxonomic scope" value="Bacteria"/>
</dbReference>
<evidence type="ECO:0000256" key="4">
    <source>
        <dbReference type="RuleBase" id="RU003357"/>
    </source>
</evidence>
<feature type="region of interest" description="Disordered" evidence="5">
    <location>
        <begin position="627"/>
        <end position="646"/>
    </location>
</feature>
<keyword evidence="6" id="KW-0732">Signal</keyword>
<comment type="subcellular location">
    <subcellularLocation>
        <location evidence="1 4">Cell outer membrane</location>
    </subcellularLocation>
</comment>
<evidence type="ECO:0000313" key="12">
    <source>
        <dbReference type="Proteomes" id="UP001430701"/>
    </source>
</evidence>
<evidence type="ECO:0000313" key="11">
    <source>
        <dbReference type="Proteomes" id="UP000020406"/>
    </source>
</evidence>
<reference evidence="9 11" key="1">
    <citation type="journal article" date="2014" name="Genome Announc.">
        <title>Draft Genome Sequence of Xylella fastidiosa Pear Leaf Scorch Strain in Taiwan.</title>
        <authorList>
            <person name="Su C.C."/>
            <person name="Deng W.L."/>
            <person name="Jan F.J."/>
            <person name="Chang C.J."/>
            <person name="Huang H."/>
            <person name="Chen J."/>
        </authorList>
    </citation>
    <scope>NUCLEOTIDE SEQUENCE [LARGE SCALE GENOMIC DNA]</scope>
    <source>
        <strain evidence="9 11">PLS229</strain>
    </source>
</reference>
<dbReference type="GO" id="GO:0009279">
    <property type="term" value="C:cell outer membrane"/>
    <property type="evidence" value="ECO:0007669"/>
    <property type="project" value="UniProtKB-SubCell"/>
</dbReference>
<proteinExistence type="inferred from homology"/>
<evidence type="ECO:0000256" key="2">
    <source>
        <dbReference type="ARBA" id="ARBA00023136"/>
    </source>
</evidence>
<dbReference type="eggNOG" id="COG4771">
    <property type="taxonomic scope" value="Bacteria"/>
</dbReference>
<comment type="similarity">
    <text evidence="4">Belongs to the TonB-dependent receptor family.</text>
</comment>
<dbReference type="Gene3D" id="2.40.170.20">
    <property type="entry name" value="TonB-dependent receptor, beta-barrel domain"/>
    <property type="match status" value="1"/>
</dbReference>
<dbReference type="Gene3D" id="2.170.130.10">
    <property type="entry name" value="TonB-dependent receptor, plug domain"/>
    <property type="match status" value="1"/>
</dbReference>
<keyword evidence="3" id="KW-0998">Cell outer membrane</keyword>
<dbReference type="STRING" id="1444770.AF72_02330"/>
<dbReference type="RefSeq" id="WP_038270380.1">
    <property type="nucleotide sequence ID" value="NZ_CP053627.1"/>
</dbReference>
<accession>Z9JMM3</accession>
<dbReference type="Proteomes" id="UP000020406">
    <property type="component" value="Unassembled WGS sequence"/>
</dbReference>
<dbReference type="OrthoDB" id="6276154at2"/>
<organism evidence="9 11">
    <name type="scientific">Xylella taiwanensis</name>
    <dbReference type="NCBI Taxonomy" id="1444770"/>
    <lineage>
        <taxon>Bacteria</taxon>
        <taxon>Pseudomonadati</taxon>
        <taxon>Pseudomonadota</taxon>
        <taxon>Gammaproteobacteria</taxon>
        <taxon>Lysobacterales</taxon>
        <taxon>Lysobacteraceae</taxon>
        <taxon>Xylella</taxon>
    </lineage>
</organism>
<feature type="domain" description="TonB-dependent receptor plug" evidence="8">
    <location>
        <begin position="72"/>
        <end position="192"/>
    </location>
</feature>
<dbReference type="InterPro" id="IPR012910">
    <property type="entry name" value="Plug_dom"/>
</dbReference>
<reference evidence="10" key="2">
    <citation type="submission" date="2021-11" db="EMBL/GenBank/DDBJ databases">
        <title>Genome sequence of Xylella taiwanensis PLS432.</title>
        <authorList>
            <person name="Weng L.-W."/>
            <person name="Su C.-C."/>
            <person name="Tsai C.-W."/>
            <person name="Kuo C.-H."/>
        </authorList>
    </citation>
    <scope>NUCLEOTIDE SEQUENCE</scope>
    <source>
        <strain evidence="10">PLS432</strain>
    </source>
</reference>
<evidence type="ECO:0000256" key="5">
    <source>
        <dbReference type="SAM" id="MobiDB-lite"/>
    </source>
</evidence>
<evidence type="ECO:0000259" key="7">
    <source>
        <dbReference type="Pfam" id="PF00593"/>
    </source>
</evidence>
<feature type="domain" description="TonB-dependent receptor-like beta-barrel" evidence="7">
    <location>
        <begin position="450"/>
        <end position="1011"/>
    </location>
</feature>
<dbReference type="Pfam" id="PF07715">
    <property type="entry name" value="Plug"/>
    <property type="match status" value="1"/>
</dbReference>
<evidence type="ECO:0000256" key="6">
    <source>
        <dbReference type="SAM" id="SignalP"/>
    </source>
</evidence>
<evidence type="ECO:0000259" key="8">
    <source>
        <dbReference type="Pfam" id="PF07715"/>
    </source>
</evidence>
<dbReference type="PATRIC" id="fig|1444770.3.peg.564"/>